<feature type="chain" id="PRO_5036967706" evidence="1">
    <location>
        <begin position="21"/>
        <end position="174"/>
    </location>
</feature>
<dbReference type="EMBL" id="JAEHFV010000001">
    <property type="protein sequence ID" value="MBK0369072.1"/>
    <property type="molecule type" value="Genomic_DNA"/>
</dbReference>
<keyword evidence="3" id="KW-1185">Reference proteome</keyword>
<dbReference type="AlphaFoldDB" id="A0A934PJ53"/>
<gene>
    <name evidence="2" type="ORF">I5M07_04415</name>
</gene>
<keyword evidence="1" id="KW-0732">Signal</keyword>
<protein>
    <submittedName>
        <fullName evidence="2">Uncharacterized protein</fullName>
    </submittedName>
</protein>
<dbReference type="RefSeq" id="WP_200104982.1">
    <property type="nucleotide sequence ID" value="NZ_JAEHFV010000001.1"/>
</dbReference>
<dbReference type="Proteomes" id="UP000609172">
    <property type="component" value="Unassembled WGS sequence"/>
</dbReference>
<evidence type="ECO:0000256" key="1">
    <source>
        <dbReference type="SAM" id="SignalP"/>
    </source>
</evidence>
<feature type="signal peptide" evidence="1">
    <location>
        <begin position="1"/>
        <end position="20"/>
    </location>
</feature>
<reference evidence="2" key="1">
    <citation type="submission" date="2020-12" db="EMBL/GenBank/DDBJ databases">
        <title>Bacterial novel species Flavobacterium sp. SE-1-e isolated from soil.</title>
        <authorList>
            <person name="Jung H.-Y."/>
        </authorList>
    </citation>
    <scope>NUCLEOTIDE SEQUENCE</scope>
    <source>
        <strain evidence="2">SE-1-e</strain>
    </source>
</reference>
<evidence type="ECO:0000313" key="2">
    <source>
        <dbReference type="EMBL" id="MBK0369072.1"/>
    </source>
</evidence>
<accession>A0A934PJ53</accession>
<proteinExistence type="predicted"/>
<sequence length="174" mass="19524">MRFFYPTILLFFLTLGITKAQSSSTTNSNPFPTISTLTEWASYNSQTKFDIAVRGLLGFKFEEKEGDDASTAYTYIRKVVVNNISYTDRIVYRITNDNSASIISLVTASTDLVSFYSPQLAGYKRLNCSTPMSKEKNTTCSCYENTGFSIDVCDERVKLTMGDGNKYFISVAKK</sequence>
<comment type="caution">
    <text evidence="2">The sequence shown here is derived from an EMBL/GenBank/DDBJ whole genome shotgun (WGS) entry which is preliminary data.</text>
</comment>
<name>A0A934PJ53_9FLAO</name>
<organism evidence="2 3">
    <name type="scientific">Flavobacterium agrisoli</name>
    <dbReference type="NCBI Taxonomy" id="2793066"/>
    <lineage>
        <taxon>Bacteria</taxon>
        <taxon>Pseudomonadati</taxon>
        <taxon>Bacteroidota</taxon>
        <taxon>Flavobacteriia</taxon>
        <taxon>Flavobacteriales</taxon>
        <taxon>Flavobacteriaceae</taxon>
        <taxon>Flavobacterium</taxon>
    </lineage>
</organism>
<evidence type="ECO:0000313" key="3">
    <source>
        <dbReference type="Proteomes" id="UP000609172"/>
    </source>
</evidence>